<dbReference type="RefSeq" id="WP_076498491.1">
    <property type="nucleotide sequence ID" value="NZ_FTOP01000002.1"/>
</dbReference>
<dbReference type="OrthoDB" id="833896at2"/>
<dbReference type="InterPro" id="IPR025316">
    <property type="entry name" value="DUF4221"/>
</dbReference>
<evidence type="ECO:0008006" key="3">
    <source>
        <dbReference type="Google" id="ProtNLM"/>
    </source>
</evidence>
<sequence length="379" mass="44201">MKNPYLILLALSFFACNKNTDTKTDPVEETVSYANFSISMDTVIVESKDEIVMASVYSPYGHQISPDLSRHLYWNVREFTLEMIDLDKFELIKKTEFNREGPDGVGFALDIEMIDQEHIAFHNWDQSVISDLNGNVVERISKQEDWMKEGLKPNENFHVRFTSKDRNLMYCSISNFERLNSNILKLDLKNQKADVIELPEFDNRENFRVAYNIGGGGGLYFPLLSISKYEDKFIFWTDAFNAIYQYDPGKDSLSYHKIINTLFANEKSGEYKNDVGSNMELQAEMDRMKEEIKFSELFWDEKNKVFYRFSHFGLPDIGEEPPRYKHFMSIIDEGFQVLGEKEITNIFPNPINILFVKDGLIFSHLNVDDELGYIRIKVN</sequence>
<evidence type="ECO:0000313" key="1">
    <source>
        <dbReference type="EMBL" id="SIS62819.1"/>
    </source>
</evidence>
<name>A0A1N7KMH1_9BACT</name>
<dbReference type="PROSITE" id="PS51257">
    <property type="entry name" value="PROKAR_LIPOPROTEIN"/>
    <property type="match status" value="1"/>
</dbReference>
<dbReference type="EMBL" id="FTOP01000002">
    <property type="protein sequence ID" value="SIS62819.1"/>
    <property type="molecule type" value="Genomic_DNA"/>
</dbReference>
<accession>A0A1N7KMH1</accession>
<dbReference type="Pfam" id="PF13970">
    <property type="entry name" value="DUF4221"/>
    <property type="match status" value="1"/>
</dbReference>
<dbReference type="AlphaFoldDB" id="A0A1N7KMH1"/>
<organism evidence="1 2">
    <name type="scientific">Belliella pelovolcani</name>
    <dbReference type="NCBI Taxonomy" id="529505"/>
    <lineage>
        <taxon>Bacteria</taxon>
        <taxon>Pseudomonadati</taxon>
        <taxon>Bacteroidota</taxon>
        <taxon>Cytophagia</taxon>
        <taxon>Cytophagales</taxon>
        <taxon>Cyclobacteriaceae</taxon>
        <taxon>Belliella</taxon>
    </lineage>
</organism>
<proteinExistence type="predicted"/>
<protein>
    <recommendedName>
        <fullName evidence="3">DUF4221 domain-containing protein</fullName>
    </recommendedName>
</protein>
<dbReference type="STRING" id="529505.SAMN05421761_102204"/>
<evidence type="ECO:0000313" key="2">
    <source>
        <dbReference type="Proteomes" id="UP000186026"/>
    </source>
</evidence>
<gene>
    <name evidence="1" type="ORF">SAMN05421761_102204</name>
</gene>
<keyword evidence="2" id="KW-1185">Reference proteome</keyword>
<dbReference type="Proteomes" id="UP000186026">
    <property type="component" value="Unassembled WGS sequence"/>
</dbReference>
<reference evidence="2" key="1">
    <citation type="submission" date="2017-01" db="EMBL/GenBank/DDBJ databases">
        <authorList>
            <person name="Varghese N."/>
            <person name="Submissions S."/>
        </authorList>
    </citation>
    <scope>NUCLEOTIDE SEQUENCE [LARGE SCALE GENOMIC DNA]</scope>
    <source>
        <strain evidence="2">DSM 46698</strain>
    </source>
</reference>